<dbReference type="InterPro" id="IPR013482">
    <property type="entry name" value="Molybde_CF_guanTrfase"/>
</dbReference>
<dbReference type="InterPro" id="IPR025877">
    <property type="entry name" value="MobA-like_NTP_Trfase"/>
</dbReference>
<protein>
    <recommendedName>
        <fullName evidence="8">Molybdenum cofactor guanylyltransferase</fullName>
        <shortName evidence="8">MoCo guanylyltransferase</shortName>
        <ecNumber evidence="8">2.7.7.77</ecNumber>
    </recommendedName>
    <alternativeName>
        <fullName evidence="8">GTP:molybdopterin guanylyltransferase</fullName>
    </alternativeName>
    <alternativeName>
        <fullName evidence="8">Mo-MPT guanylyltransferase</fullName>
    </alternativeName>
    <alternativeName>
        <fullName evidence="8">Molybdopterin guanylyltransferase</fullName>
    </alternativeName>
    <alternativeName>
        <fullName evidence="8">Molybdopterin-guanine dinucleotide synthase</fullName>
        <shortName evidence="8">MGD synthase</shortName>
    </alternativeName>
</protein>
<keyword evidence="10" id="KW-0548">Nucleotidyltransferase</keyword>
<name>A0ABS5Q884_9PROT</name>
<keyword evidence="2 8" id="KW-0808">Transferase</keyword>
<dbReference type="RefSeq" id="WP_213668549.1">
    <property type="nucleotide sequence ID" value="NZ_JAHCDA010000001.1"/>
</dbReference>
<comment type="domain">
    <text evidence="8">The N-terminal domain determines nucleotide recognition and specific binding, while the C-terminal domain determines the specific binding to the target protein.</text>
</comment>
<keyword evidence="7 8" id="KW-0501">Molybdenum cofactor biosynthesis</keyword>
<dbReference type="EMBL" id="JAHCDA010000001">
    <property type="protein sequence ID" value="MBS7809894.1"/>
    <property type="molecule type" value="Genomic_DNA"/>
</dbReference>
<evidence type="ECO:0000313" key="10">
    <source>
        <dbReference type="EMBL" id="MBS7809894.1"/>
    </source>
</evidence>
<evidence type="ECO:0000256" key="2">
    <source>
        <dbReference type="ARBA" id="ARBA00022679"/>
    </source>
</evidence>
<dbReference type="Pfam" id="PF12804">
    <property type="entry name" value="NTP_transf_3"/>
    <property type="match status" value="1"/>
</dbReference>
<dbReference type="CDD" id="cd02503">
    <property type="entry name" value="MobA"/>
    <property type="match status" value="1"/>
</dbReference>
<evidence type="ECO:0000256" key="8">
    <source>
        <dbReference type="HAMAP-Rule" id="MF_00316"/>
    </source>
</evidence>
<comment type="cofactor">
    <cofactor evidence="8">
        <name>Mg(2+)</name>
        <dbReference type="ChEBI" id="CHEBI:18420"/>
    </cofactor>
</comment>
<comment type="function">
    <text evidence="8">Transfers a GMP moiety from GTP to Mo-molybdopterin (Mo-MPT) cofactor (Moco or molybdenum cofactor) to form Mo-molybdopterin guanine dinucleotide (Mo-MGD) cofactor.</text>
</comment>
<evidence type="ECO:0000313" key="11">
    <source>
        <dbReference type="Proteomes" id="UP000766336"/>
    </source>
</evidence>
<dbReference type="PANTHER" id="PTHR19136">
    <property type="entry name" value="MOLYBDENUM COFACTOR GUANYLYLTRANSFERASE"/>
    <property type="match status" value="1"/>
</dbReference>
<sequence>MRTPPTFGVILAGGLSRRMGGGDKPLRRLGGRPMLAHVIERLAPQCEGLAINANGDPARFGSFGLPVWPDSVPGHPGPLAGILAALESSPLPWVVTVTGDAPFLPPDLVERLHGAGAALACAASEGRAHPPVALWPRRLAGELRAAILDGERRVGAWAARHGVATVAWEGDPFFNVNTLEELEAAERLLAHPGPS</sequence>
<dbReference type="NCBIfam" id="TIGR02665">
    <property type="entry name" value="molyb_mobA"/>
    <property type="match status" value="1"/>
</dbReference>
<evidence type="ECO:0000256" key="3">
    <source>
        <dbReference type="ARBA" id="ARBA00022723"/>
    </source>
</evidence>
<evidence type="ECO:0000256" key="1">
    <source>
        <dbReference type="ARBA" id="ARBA00022490"/>
    </source>
</evidence>
<feature type="domain" description="MobA-like NTP transferase" evidence="9">
    <location>
        <begin position="8"/>
        <end position="159"/>
    </location>
</feature>
<keyword evidence="5 8" id="KW-0460">Magnesium</keyword>
<dbReference type="Gene3D" id="3.90.550.10">
    <property type="entry name" value="Spore Coat Polysaccharide Biosynthesis Protein SpsA, Chain A"/>
    <property type="match status" value="1"/>
</dbReference>
<comment type="subunit">
    <text evidence="8">Monomer.</text>
</comment>
<dbReference type="Proteomes" id="UP000766336">
    <property type="component" value="Unassembled WGS sequence"/>
</dbReference>
<evidence type="ECO:0000256" key="6">
    <source>
        <dbReference type="ARBA" id="ARBA00023134"/>
    </source>
</evidence>
<feature type="binding site" evidence="8">
    <location>
        <position position="100"/>
    </location>
    <ligand>
        <name>GTP</name>
        <dbReference type="ChEBI" id="CHEBI:37565"/>
    </ligand>
</feature>
<dbReference type="SUPFAM" id="SSF53448">
    <property type="entry name" value="Nucleotide-diphospho-sugar transferases"/>
    <property type="match status" value="1"/>
</dbReference>
<dbReference type="EC" id="2.7.7.77" evidence="8"/>
<proteinExistence type="inferred from homology"/>
<keyword evidence="6 8" id="KW-0342">GTP-binding</keyword>
<keyword evidence="1 8" id="KW-0963">Cytoplasm</keyword>
<evidence type="ECO:0000256" key="5">
    <source>
        <dbReference type="ARBA" id="ARBA00022842"/>
    </source>
</evidence>
<comment type="caution">
    <text evidence="10">The sequence shown here is derived from an EMBL/GenBank/DDBJ whole genome shotgun (WGS) entry which is preliminary data.</text>
</comment>
<feature type="binding site" evidence="8">
    <location>
        <begin position="11"/>
        <end position="13"/>
    </location>
    <ligand>
        <name>GTP</name>
        <dbReference type="ChEBI" id="CHEBI:37565"/>
    </ligand>
</feature>
<reference evidence="10 11" key="1">
    <citation type="submission" date="2021-05" db="EMBL/GenBank/DDBJ databases">
        <title>Roseococcus sp. XZZS9, whole genome shotgun sequencing project.</title>
        <authorList>
            <person name="Zhao G."/>
            <person name="Shen L."/>
        </authorList>
    </citation>
    <scope>NUCLEOTIDE SEQUENCE [LARGE SCALE GENOMIC DNA]</scope>
    <source>
        <strain evidence="10 11">XZZS9</strain>
    </source>
</reference>
<dbReference type="PANTHER" id="PTHR19136:SF81">
    <property type="entry name" value="MOLYBDENUM COFACTOR GUANYLYLTRANSFERASE"/>
    <property type="match status" value="1"/>
</dbReference>
<feature type="binding site" evidence="8">
    <location>
        <position position="52"/>
    </location>
    <ligand>
        <name>GTP</name>
        <dbReference type="ChEBI" id="CHEBI:37565"/>
    </ligand>
</feature>
<comment type="subcellular location">
    <subcellularLocation>
        <location evidence="8">Cytoplasm</location>
    </subcellularLocation>
</comment>
<evidence type="ECO:0000259" key="9">
    <source>
        <dbReference type="Pfam" id="PF12804"/>
    </source>
</evidence>
<comment type="catalytic activity">
    <reaction evidence="8">
        <text>Mo-molybdopterin + GTP + H(+) = Mo-molybdopterin guanine dinucleotide + diphosphate</text>
        <dbReference type="Rhea" id="RHEA:34243"/>
        <dbReference type="ChEBI" id="CHEBI:15378"/>
        <dbReference type="ChEBI" id="CHEBI:33019"/>
        <dbReference type="ChEBI" id="CHEBI:37565"/>
        <dbReference type="ChEBI" id="CHEBI:71302"/>
        <dbReference type="ChEBI" id="CHEBI:71310"/>
        <dbReference type="EC" id="2.7.7.77"/>
    </reaction>
</comment>
<feature type="binding site" evidence="8">
    <location>
        <position position="100"/>
    </location>
    <ligand>
        <name>Mg(2+)</name>
        <dbReference type="ChEBI" id="CHEBI:18420"/>
    </ligand>
</feature>
<comment type="similarity">
    <text evidence="8">Belongs to the MobA family.</text>
</comment>
<gene>
    <name evidence="8 10" type="primary">mobA</name>
    <name evidence="10" type="ORF">KHU32_03030</name>
</gene>
<evidence type="ECO:0000256" key="4">
    <source>
        <dbReference type="ARBA" id="ARBA00022741"/>
    </source>
</evidence>
<keyword evidence="3 8" id="KW-0479">Metal-binding</keyword>
<accession>A0ABS5Q884</accession>
<organism evidence="10 11">
    <name type="scientific">Roseococcus pinisoli</name>
    <dbReference type="NCBI Taxonomy" id="2835040"/>
    <lineage>
        <taxon>Bacteria</taxon>
        <taxon>Pseudomonadati</taxon>
        <taxon>Pseudomonadota</taxon>
        <taxon>Alphaproteobacteria</taxon>
        <taxon>Acetobacterales</taxon>
        <taxon>Roseomonadaceae</taxon>
        <taxon>Roseococcus</taxon>
    </lineage>
</organism>
<feature type="binding site" evidence="8">
    <location>
        <position position="70"/>
    </location>
    <ligand>
        <name>GTP</name>
        <dbReference type="ChEBI" id="CHEBI:37565"/>
    </ligand>
</feature>
<keyword evidence="11" id="KW-1185">Reference proteome</keyword>
<dbReference type="HAMAP" id="MF_00316">
    <property type="entry name" value="MobA"/>
    <property type="match status" value="1"/>
</dbReference>
<feature type="binding site" evidence="8">
    <location>
        <position position="24"/>
    </location>
    <ligand>
        <name>GTP</name>
        <dbReference type="ChEBI" id="CHEBI:37565"/>
    </ligand>
</feature>
<keyword evidence="4 8" id="KW-0547">Nucleotide-binding</keyword>
<dbReference type="GO" id="GO:0061603">
    <property type="term" value="F:molybdenum cofactor guanylyltransferase activity"/>
    <property type="evidence" value="ECO:0007669"/>
    <property type="project" value="UniProtKB-EC"/>
</dbReference>
<dbReference type="InterPro" id="IPR029044">
    <property type="entry name" value="Nucleotide-diphossugar_trans"/>
</dbReference>
<evidence type="ECO:0000256" key="7">
    <source>
        <dbReference type="ARBA" id="ARBA00023150"/>
    </source>
</evidence>